<gene>
    <name evidence="1" type="ORF">BJ138DRAFT_991489</name>
</gene>
<proteinExistence type="predicted"/>
<dbReference type="EMBL" id="MU269413">
    <property type="protein sequence ID" value="KAH7902903.1"/>
    <property type="molecule type" value="Genomic_DNA"/>
</dbReference>
<name>A0ACB7ZQ04_9AGAM</name>
<accession>A0ACB7ZQ04</accession>
<sequence length="140" mass="16349">MHRVLLIHEIQLCIFNQIPFKQTLNALARTCQAFSETALDVLWSDLDCFPRLIQCMPEDLWKRELKREGCFLTLCRPISSSDWAVLQKYTRRVRYVRQGPNRDFYGTFWGRLTLDDAFLLALCAASAPTPLLPNLKSLKW</sequence>
<dbReference type="Proteomes" id="UP000790377">
    <property type="component" value="Unassembled WGS sequence"/>
</dbReference>
<keyword evidence="2" id="KW-1185">Reference proteome</keyword>
<comment type="caution">
    <text evidence="1">The sequence shown here is derived from an EMBL/GenBank/DDBJ whole genome shotgun (WGS) entry which is preliminary data.</text>
</comment>
<evidence type="ECO:0000313" key="1">
    <source>
        <dbReference type="EMBL" id="KAH7902903.1"/>
    </source>
</evidence>
<evidence type="ECO:0000313" key="2">
    <source>
        <dbReference type="Proteomes" id="UP000790377"/>
    </source>
</evidence>
<organism evidence="1 2">
    <name type="scientific">Hygrophoropsis aurantiaca</name>
    <dbReference type="NCBI Taxonomy" id="72124"/>
    <lineage>
        <taxon>Eukaryota</taxon>
        <taxon>Fungi</taxon>
        <taxon>Dikarya</taxon>
        <taxon>Basidiomycota</taxon>
        <taxon>Agaricomycotina</taxon>
        <taxon>Agaricomycetes</taxon>
        <taxon>Agaricomycetidae</taxon>
        <taxon>Boletales</taxon>
        <taxon>Coniophorineae</taxon>
        <taxon>Hygrophoropsidaceae</taxon>
        <taxon>Hygrophoropsis</taxon>
    </lineage>
</organism>
<protein>
    <submittedName>
        <fullName evidence="1">Uncharacterized protein</fullName>
    </submittedName>
</protein>
<reference evidence="1" key="1">
    <citation type="journal article" date="2021" name="New Phytol.">
        <title>Evolutionary innovations through gain and loss of genes in the ectomycorrhizal Boletales.</title>
        <authorList>
            <person name="Wu G."/>
            <person name="Miyauchi S."/>
            <person name="Morin E."/>
            <person name="Kuo A."/>
            <person name="Drula E."/>
            <person name="Varga T."/>
            <person name="Kohler A."/>
            <person name="Feng B."/>
            <person name="Cao Y."/>
            <person name="Lipzen A."/>
            <person name="Daum C."/>
            <person name="Hundley H."/>
            <person name="Pangilinan J."/>
            <person name="Johnson J."/>
            <person name="Barry K."/>
            <person name="LaButti K."/>
            <person name="Ng V."/>
            <person name="Ahrendt S."/>
            <person name="Min B."/>
            <person name="Choi I.G."/>
            <person name="Park H."/>
            <person name="Plett J.M."/>
            <person name="Magnuson J."/>
            <person name="Spatafora J.W."/>
            <person name="Nagy L.G."/>
            <person name="Henrissat B."/>
            <person name="Grigoriev I.V."/>
            <person name="Yang Z.L."/>
            <person name="Xu J."/>
            <person name="Martin F.M."/>
        </authorList>
    </citation>
    <scope>NUCLEOTIDE SEQUENCE</scope>
    <source>
        <strain evidence="1">ATCC 28755</strain>
    </source>
</reference>
<feature type="non-terminal residue" evidence="1">
    <location>
        <position position="140"/>
    </location>
</feature>